<dbReference type="PANTHER" id="PTHR23342">
    <property type="entry name" value="N-ACETYLGLUTAMATE SYNTHASE"/>
    <property type="match status" value="1"/>
</dbReference>
<dbReference type="SUPFAM" id="SSF53633">
    <property type="entry name" value="Carbamate kinase-like"/>
    <property type="match status" value="1"/>
</dbReference>
<keyword evidence="9" id="KW-0963">Cytoplasm</keyword>
<dbReference type="RefSeq" id="WP_112305338.1">
    <property type="nucleotide sequence ID" value="NZ_QMDV01000002.1"/>
</dbReference>
<organism evidence="11 12">
    <name type="scientific">Pontibacter arcticus</name>
    <dbReference type="NCBI Taxonomy" id="2080288"/>
    <lineage>
        <taxon>Bacteria</taxon>
        <taxon>Pseudomonadati</taxon>
        <taxon>Bacteroidota</taxon>
        <taxon>Cytophagia</taxon>
        <taxon>Cytophagales</taxon>
        <taxon>Hymenobacteraceae</taxon>
        <taxon>Pontibacter</taxon>
    </lineage>
</organism>
<keyword evidence="7 9" id="KW-0067">ATP-binding</keyword>
<dbReference type="EMBL" id="QMDV01000002">
    <property type="protein sequence ID" value="RAU83188.1"/>
    <property type="molecule type" value="Genomic_DNA"/>
</dbReference>
<dbReference type="UniPathway" id="UPA00068">
    <property type="reaction ID" value="UER00107"/>
</dbReference>
<comment type="caution">
    <text evidence="11">The sequence shown here is derived from an EMBL/GenBank/DDBJ whole genome shotgun (WGS) entry which is preliminary data.</text>
</comment>
<dbReference type="InterPro" id="IPR036393">
    <property type="entry name" value="AceGlu_kinase-like_sf"/>
</dbReference>
<dbReference type="OrthoDB" id="9803155at2"/>
<dbReference type="PIRSF" id="PIRSF000728">
    <property type="entry name" value="NAGK"/>
    <property type="match status" value="1"/>
</dbReference>
<feature type="site" description="Transition state stabilizer" evidence="9">
    <location>
        <position position="226"/>
    </location>
</feature>
<evidence type="ECO:0000256" key="9">
    <source>
        <dbReference type="HAMAP-Rule" id="MF_00082"/>
    </source>
</evidence>
<dbReference type="InterPro" id="IPR001048">
    <property type="entry name" value="Asp/Glu/Uridylate_kinase"/>
</dbReference>
<dbReference type="GO" id="GO:0005524">
    <property type="term" value="F:ATP binding"/>
    <property type="evidence" value="ECO:0007669"/>
    <property type="project" value="UniProtKB-UniRule"/>
</dbReference>
<evidence type="ECO:0000256" key="5">
    <source>
        <dbReference type="ARBA" id="ARBA00022741"/>
    </source>
</evidence>
<dbReference type="NCBIfam" id="TIGR00761">
    <property type="entry name" value="argB"/>
    <property type="match status" value="1"/>
</dbReference>
<evidence type="ECO:0000259" key="10">
    <source>
        <dbReference type="Pfam" id="PF00696"/>
    </source>
</evidence>
<dbReference type="HAMAP" id="MF_00082">
    <property type="entry name" value="ArgB"/>
    <property type="match status" value="1"/>
</dbReference>
<feature type="binding site" evidence="9">
    <location>
        <position position="160"/>
    </location>
    <ligand>
        <name>substrate</name>
    </ligand>
</feature>
<reference evidence="11 12" key="1">
    <citation type="submission" date="2018-06" db="EMBL/GenBank/DDBJ databases">
        <authorList>
            <person name="Liu Z.-W."/>
        </authorList>
    </citation>
    <scope>NUCLEOTIDE SEQUENCE [LARGE SCALE GENOMIC DNA]</scope>
    <source>
        <strain evidence="11 12">2b14</strain>
    </source>
</reference>
<feature type="binding site" evidence="9">
    <location>
        <position position="62"/>
    </location>
    <ligand>
        <name>substrate</name>
    </ligand>
</feature>
<keyword evidence="3 9" id="KW-0028">Amino-acid biosynthesis</keyword>
<feature type="domain" description="Aspartate/glutamate/uridylate kinase" evidence="10">
    <location>
        <begin position="3"/>
        <end position="244"/>
    </location>
</feature>
<comment type="function">
    <text evidence="9">Catalyzes the ATP-dependent phosphorylation of N-acetyl-L-glutamate.</text>
</comment>
<evidence type="ECO:0000256" key="6">
    <source>
        <dbReference type="ARBA" id="ARBA00022777"/>
    </source>
</evidence>
<gene>
    <name evidence="9 11" type="primary">argB</name>
    <name evidence="11" type="ORF">DP923_08155</name>
</gene>
<dbReference type="GO" id="GO:0003991">
    <property type="term" value="F:acetylglutamate kinase activity"/>
    <property type="evidence" value="ECO:0007669"/>
    <property type="project" value="UniProtKB-UniRule"/>
</dbReference>
<dbReference type="AlphaFoldDB" id="A0A364RFR1"/>
<evidence type="ECO:0000256" key="3">
    <source>
        <dbReference type="ARBA" id="ARBA00022605"/>
    </source>
</evidence>
<feature type="site" description="Transition state stabilizer" evidence="9">
    <location>
        <position position="8"/>
    </location>
</feature>
<comment type="similarity">
    <text evidence="9">Belongs to the acetylglutamate kinase family. ArgB subfamily.</text>
</comment>
<comment type="pathway">
    <text evidence="1 9">Amino-acid biosynthesis; L-arginine biosynthesis; N(2)-acetyl-L-ornithine from L-glutamate: step 2/4.</text>
</comment>
<feature type="binding site" evidence="9">
    <location>
        <begin position="40"/>
        <end position="41"/>
    </location>
    <ligand>
        <name>substrate</name>
    </ligand>
</feature>
<dbReference type="Pfam" id="PF00696">
    <property type="entry name" value="AA_kinase"/>
    <property type="match status" value="1"/>
</dbReference>
<evidence type="ECO:0000256" key="1">
    <source>
        <dbReference type="ARBA" id="ARBA00004828"/>
    </source>
</evidence>
<keyword evidence="4 9" id="KW-0808">Transferase</keyword>
<dbReference type="GO" id="GO:0042450">
    <property type="term" value="P:L-arginine biosynthetic process via ornithine"/>
    <property type="evidence" value="ECO:0007669"/>
    <property type="project" value="UniProtKB-UniRule"/>
</dbReference>
<comment type="catalytic activity">
    <reaction evidence="8 9">
        <text>N-acetyl-L-glutamate + ATP = N-acetyl-L-glutamyl 5-phosphate + ADP</text>
        <dbReference type="Rhea" id="RHEA:14629"/>
        <dbReference type="ChEBI" id="CHEBI:30616"/>
        <dbReference type="ChEBI" id="CHEBI:44337"/>
        <dbReference type="ChEBI" id="CHEBI:57936"/>
        <dbReference type="ChEBI" id="CHEBI:456216"/>
        <dbReference type="EC" id="2.7.2.8"/>
    </reaction>
</comment>
<evidence type="ECO:0000256" key="2">
    <source>
        <dbReference type="ARBA" id="ARBA00022571"/>
    </source>
</evidence>
<keyword evidence="5 9" id="KW-0547">Nucleotide-binding</keyword>
<dbReference type="CDD" id="cd04238">
    <property type="entry name" value="AAK_NAGK-like"/>
    <property type="match status" value="1"/>
</dbReference>
<evidence type="ECO:0000256" key="7">
    <source>
        <dbReference type="ARBA" id="ARBA00022840"/>
    </source>
</evidence>
<dbReference type="InterPro" id="IPR004662">
    <property type="entry name" value="AcgluKinase_fam"/>
</dbReference>
<reference evidence="11 12" key="2">
    <citation type="submission" date="2018-07" db="EMBL/GenBank/DDBJ databases">
        <title>Pontibacter sp. 2b14 genomic sequence and assembly.</title>
        <authorList>
            <person name="Du Z.-J."/>
        </authorList>
    </citation>
    <scope>NUCLEOTIDE SEQUENCE [LARGE SCALE GENOMIC DNA]</scope>
    <source>
        <strain evidence="11 12">2b14</strain>
    </source>
</reference>
<name>A0A364RFR1_9BACT</name>
<evidence type="ECO:0000313" key="12">
    <source>
        <dbReference type="Proteomes" id="UP000251692"/>
    </source>
</evidence>
<evidence type="ECO:0000256" key="4">
    <source>
        <dbReference type="ARBA" id="ARBA00022679"/>
    </source>
</evidence>
<proteinExistence type="inferred from homology"/>
<dbReference type="Gene3D" id="3.40.1160.10">
    <property type="entry name" value="Acetylglutamate kinase-like"/>
    <property type="match status" value="1"/>
</dbReference>
<evidence type="ECO:0000256" key="8">
    <source>
        <dbReference type="ARBA" id="ARBA00048141"/>
    </source>
</evidence>
<dbReference type="PANTHER" id="PTHR23342:SF0">
    <property type="entry name" value="N-ACETYLGLUTAMATE SYNTHASE, MITOCHONDRIAL"/>
    <property type="match status" value="1"/>
</dbReference>
<dbReference type="InterPro" id="IPR037528">
    <property type="entry name" value="ArgB"/>
</dbReference>
<keyword evidence="6 9" id="KW-0418">Kinase</keyword>
<keyword evidence="2 9" id="KW-0055">Arginine biosynthesis</keyword>
<comment type="subcellular location">
    <subcellularLocation>
        <location evidence="9">Cytoplasm</location>
    </subcellularLocation>
</comment>
<dbReference type="EC" id="2.7.2.8" evidence="9"/>
<accession>A0A364RFR1</accession>
<keyword evidence="12" id="KW-1185">Reference proteome</keyword>
<protein>
    <recommendedName>
        <fullName evidence="9">Acetylglutamate kinase</fullName>
        <ecNumber evidence="9">2.7.2.8</ecNumber>
    </recommendedName>
    <alternativeName>
        <fullName evidence="9">N-acetyl-L-glutamate 5-phosphotransferase</fullName>
    </alternativeName>
    <alternativeName>
        <fullName evidence="9">NAG kinase</fullName>
        <shortName evidence="9">NAGK</shortName>
    </alternativeName>
</protein>
<sequence length="265" mass="28130">MEKLYVIKVGGNILDDPEQLSNFLTAFASISGSKILVHGGGKIASAIGRKLGIEPVLVDGRRITDAETLELVTMVYGGLINKNLVATLQKNGCNAIGLTGPDANIIPAVKRPVQSIDYGFAGDITNPESINSDVLEVLLDAGLTPVFAPLTHDGKGTMLNTNADTIAAALATALAQKYEVELLYLFEKKGVLRDVINEDSVIPNITETKYEQLKNEGIIAAGMLPKLDNAMLALRQGVKQVHICHASAVEALAQGHKFTGTTLSL</sequence>
<evidence type="ECO:0000313" key="11">
    <source>
        <dbReference type="EMBL" id="RAU83188.1"/>
    </source>
</evidence>
<dbReference type="GO" id="GO:0005737">
    <property type="term" value="C:cytoplasm"/>
    <property type="evidence" value="ECO:0007669"/>
    <property type="project" value="UniProtKB-SubCell"/>
</dbReference>
<dbReference type="Proteomes" id="UP000251692">
    <property type="component" value="Unassembled WGS sequence"/>
</dbReference>